<comment type="function">
    <text evidence="14">Component of the serine palmitoyltransferase multisubunit enzyme (SPT) that catalyzes the initial and rate-limiting step in sphingolipid biosynthesis by condensing L-serine and activated acyl-CoA (most commonly palmitoyl-CoA) to form long-chain bases. The SPT complex is also composed of SPTLC2 or SPTLC3 and SPTSSA or SPTSSB. Within this complex, the heterodimer with SPTLC2 or SPTLC3 forms the catalytic core. The composition of the serine palmitoyltransferase (SPT) complex determines the substrate preference. The SPTLC1-SPTLC2-SPTSSA complex shows a strong preference for C16-CoA substrate, while the SPTLC1-SPTLC3-SPTSSA isozyme uses both C14-CoA and C16-CoA as substrates, with a slight preference for C14-CoA. The SPTLC1-SPTLC2-SPTSSB complex shows a strong preference for C18-CoA substrate, while the SPTLC1-SPTLC3-SPTSSB isozyme displays an ability to use a broader range of acyl-CoAs, without apparent preference. Required for adipocyte cell viability and metabolic homeostasis.</text>
</comment>
<evidence type="ECO:0000256" key="5">
    <source>
        <dbReference type="ARBA" id="ARBA00013220"/>
    </source>
</evidence>
<evidence type="ECO:0000256" key="19">
    <source>
        <dbReference type="SAM" id="Phobius"/>
    </source>
</evidence>
<comment type="catalytic activity">
    <reaction evidence="18">
        <text>tetradecanoyl-CoA + L-serine + H(+) = 3-oxohexadecasphinganine + CO2 + CoA</text>
        <dbReference type="Rhea" id="RHEA:35675"/>
        <dbReference type="ChEBI" id="CHEBI:15378"/>
        <dbReference type="ChEBI" id="CHEBI:16526"/>
        <dbReference type="ChEBI" id="CHEBI:33384"/>
        <dbReference type="ChEBI" id="CHEBI:57287"/>
        <dbReference type="ChEBI" id="CHEBI:57385"/>
        <dbReference type="ChEBI" id="CHEBI:71007"/>
    </reaction>
    <physiologicalReaction direction="left-to-right" evidence="18">
        <dbReference type="Rhea" id="RHEA:35676"/>
    </physiologicalReaction>
</comment>
<proteinExistence type="inferred from homology"/>
<comment type="pathway">
    <text evidence="2">Lipid metabolism; sphingolipid metabolism.</text>
</comment>
<keyword evidence="19" id="KW-0472">Membrane</keyword>
<evidence type="ECO:0000256" key="8">
    <source>
        <dbReference type="ARBA" id="ARBA00022919"/>
    </source>
</evidence>
<comment type="cofactor">
    <cofactor evidence="1">
        <name>pyridoxal 5'-phosphate</name>
        <dbReference type="ChEBI" id="CHEBI:597326"/>
    </cofactor>
</comment>
<keyword evidence="7" id="KW-0663">Pyridoxal phosphate</keyword>
<protein>
    <recommendedName>
        <fullName evidence="11">Serine palmitoyltransferase 1</fullName>
        <ecNumber evidence="5">2.3.1.50</ecNumber>
    </recommendedName>
    <alternativeName>
        <fullName evidence="12">Long chain base biosynthesis protein 1</fullName>
    </alternativeName>
    <alternativeName>
        <fullName evidence="13">Serine-palmitoyl-CoA transferase 1</fullName>
    </alternativeName>
</protein>
<dbReference type="InterPro" id="IPR015421">
    <property type="entry name" value="PyrdxlP-dep_Trfase_major"/>
</dbReference>
<evidence type="ECO:0000256" key="17">
    <source>
        <dbReference type="ARBA" id="ARBA00047997"/>
    </source>
</evidence>
<dbReference type="PANTHER" id="PTHR13693:SF2">
    <property type="entry name" value="SERINE PALMITOYLTRANSFERASE 1"/>
    <property type="match status" value="1"/>
</dbReference>
<feature type="transmembrane region" description="Helical" evidence="19">
    <location>
        <begin position="154"/>
        <end position="172"/>
    </location>
</feature>
<name>A0A8D3BVM3_SCOMX</name>
<feature type="domain" description="Aminotransferase class I/classII large" evidence="20">
    <location>
        <begin position="92"/>
        <end position="447"/>
    </location>
</feature>
<accession>A0A8D3BVM3</accession>
<evidence type="ECO:0000256" key="11">
    <source>
        <dbReference type="ARBA" id="ARBA00041066"/>
    </source>
</evidence>
<evidence type="ECO:0000256" key="10">
    <source>
        <dbReference type="ARBA" id="ARBA00023315"/>
    </source>
</evidence>
<dbReference type="Ensembl" id="ENSSMAT00000053419.1">
    <property type="protein sequence ID" value="ENSSMAP00000039081.1"/>
    <property type="gene ID" value="ENSSMAG00000007339.2"/>
</dbReference>
<evidence type="ECO:0000256" key="3">
    <source>
        <dbReference type="ARBA" id="ARBA00004991"/>
    </source>
</evidence>
<dbReference type="PANTHER" id="PTHR13693">
    <property type="entry name" value="CLASS II AMINOTRANSFERASE/8-AMINO-7-OXONONANOATE SYNTHASE"/>
    <property type="match status" value="1"/>
</dbReference>
<dbReference type="GO" id="GO:0005783">
    <property type="term" value="C:endoplasmic reticulum"/>
    <property type="evidence" value="ECO:0007669"/>
    <property type="project" value="TreeGrafter"/>
</dbReference>
<keyword evidence="19" id="KW-1133">Transmembrane helix</keyword>
<comment type="catalytic activity">
    <reaction evidence="16">
        <text>L-serine + hexadecanoyl-CoA + H(+) = 3-oxosphinganine + CO2 + CoA</text>
        <dbReference type="Rhea" id="RHEA:14761"/>
        <dbReference type="ChEBI" id="CHEBI:15378"/>
        <dbReference type="ChEBI" id="CHEBI:16526"/>
        <dbReference type="ChEBI" id="CHEBI:33384"/>
        <dbReference type="ChEBI" id="CHEBI:57287"/>
        <dbReference type="ChEBI" id="CHEBI:57379"/>
        <dbReference type="ChEBI" id="CHEBI:58299"/>
        <dbReference type="EC" id="2.3.1.50"/>
    </reaction>
    <physiologicalReaction direction="left-to-right" evidence="16">
        <dbReference type="Rhea" id="RHEA:14762"/>
    </physiologicalReaction>
</comment>
<evidence type="ECO:0000256" key="12">
    <source>
        <dbReference type="ARBA" id="ARBA00041765"/>
    </source>
</evidence>
<evidence type="ECO:0000259" key="20">
    <source>
        <dbReference type="Pfam" id="PF00155"/>
    </source>
</evidence>
<dbReference type="GO" id="GO:0016020">
    <property type="term" value="C:membrane"/>
    <property type="evidence" value="ECO:0007669"/>
    <property type="project" value="GOC"/>
</dbReference>
<sequence>MVCATEIWGKYQAPAYHLILEGILILWIVTLLFSKTYKLPETYKLTEKEKEDLIEEWQPEPLVPPVSTDHPSLNYDVVTGPPSHKIIINGKECVNFASFNFLGLLDNDRVKQKALASLKKYGVGTCGPRGFYGTFDVHLELESRLARFMKTEEAIIYSYGFATIASAIPAYAKRGDIIFVDEAACFSIQKGLQASRSFIKYFKHNDVEDLERLLKEQELEDHKNPRKARVTRKFIVAEGLYINTADICPLPQLVELKYKYKVRIFLEESLSFGVLGECGRGVTEHFGVNIDDIDLISANMENAVASVGGFCCGPSIRSGYCFSASLPPMLAAAAIEALDIMEEDPEIFSVLREKCKQVYKALQGTPGLKLVGEQIAPALHLQLERSSGSRDADMQLLRTIVEYCLERRVALTLARYLEKEERFLPPPSIRVVVTIEQTEDDLQKAVSCIQEAASVVLK</sequence>
<dbReference type="Gene3D" id="3.90.1150.10">
    <property type="entry name" value="Aspartate Aminotransferase, domain 1"/>
    <property type="match status" value="1"/>
</dbReference>
<dbReference type="InterPro" id="IPR015424">
    <property type="entry name" value="PyrdxlP-dep_Trfase"/>
</dbReference>
<evidence type="ECO:0000256" key="15">
    <source>
        <dbReference type="ARBA" id="ARBA00047694"/>
    </source>
</evidence>
<reference evidence="21" key="2">
    <citation type="submission" date="2025-08" db="UniProtKB">
        <authorList>
            <consortium name="Ensembl"/>
        </authorList>
    </citation>
    <scope>IDENTIFICATION</scope>
</reference>
<gene>
    <name evidence="21" type="primary">SPTLC1</name>
</gene>
<evidence type="ECO:0000313" key="21">
    <source>
        <dbReference type="Ensembl" id="ENSSMAP00000039081.1"/>
    </source>
</evidence>
<comment type="pathway">
    <text evidence="3">Sphingolipid metabolism.</text>
</comment>
<evidence type="ECO:0000256" key="7">
    <source>
        <dbReference type="ARBA" id="ARBA00022898"/>
    </source>
</evidence>
<keyword evidence="10" id="KW-0012">Acyltransferase</keyword>
<dbReference type="Pfam" id="PF00155">
    <property type="entry name" value="Aminotran_1_2"/>
    <property type="match status" value="1"/>
</dbReference>
<keyword evidence="19" id="KW-0812">Transmembrane</keyword>
<feature type="transmembrane region" description="Helical" evidence="19">
    <location>
        <begin position="15"/>
        <end position="34"/>
    </location>
</feature>
<dbReference type="GO" id="GO:0004758">
    <property type="term" value="F:serine C-palmitoyltransferase activity"/>
    <property type="evidence" value="ECO:0007669"/>
    <property type="project" value="UniProtKB-EC"/>
</dbReference>
<dbReference type="InterPro" id="IPR004839">
    <property type="entry name" value="Aminotransferase_I/II_large"/>
</dbReference>
<dbReference type="Gene3D" id="3.40.640.10">
    <property type="entry name" value="Type I PLP-dependent aspartate aminotransferase-like (Major domain)"/>
    <property type="match status" value="1"/>
</dbReference>
<reference evidence="21" key="1">
    <citation type="submission" date="2023-05" db="EMBL/GenBank/DDBJ databases">
        <title>High-quality long-read genome of Scophthalmus maximus.</title>
        <authorList>
            <person name="Lien S."/>
            <person name="Martinez P."/>
        </authorList>
    </citation>
    <scope>NUCLEOTIDE SEQUENCE [LARGE SCALE GENOMIC DNA]</scope>
</reference>
<evidence type="ECO:0000256" key="14">
    <source>
        <dbReference type="ARBA" id="ARBA00045191"/>
    </source>
</evidence>
<dbReference type="GO" id="GO:0046513">
    <property type="term" value="P:ceramide biosynthetic process"/>
    <property type="evidence" value="ECO:0007669"/>
    <property type="project" value="TreeGrafter"/>
</dbReference>
<dbReference type="GO" id="GO:0030170">
    <property type="term" value="F:pyridoxal phosphate binding"/>
    <property type="evidence" value="ECO:0007669"/>
    <property type="project" value="InterPro"/>
</dbReference>
<evidence type="ECO:0000256" key="18">
    <source>
        <dbReference type="ARBA" id="ARBA00048253"/>
    </source>
</evidence>
<dbReference type="InterPro" id="IPR015422">
    <property type="entry name" value="PyrdxlP-dep_Trfase_small"/>
</dbReference>
<evidence type="ECO:0000256" key="6">
    <source>
        <dbReference type="ARBA" id="ARBA00022679"/>
    </source>
</evidence>
<evidence type="ECO:0000256" key="4">
    <source>
        <dbReference type="ARBA" id="ARBA00008392"/>
    </source>
</evidence>
<comment type="catalytic activity">
    <reaction evidence="15">
        <text>octadecanoyl-CoA + L-serine + H(+) = 3-oxoeicosasphinganine + CO2 + CoA</text>
        <dbReference type="Rhea" id="RHEA:33683"/>
        <dbReference type="ChEBI" id="CHEBI:15378"/>
        <dbReference type="ChEBI" id="CHEBI:16526"/>
        <dbReference type="ChEBI" id="CHEBI:33384"/>
        <dbReference type="ChEBI" id="CHEBI:57287"/>
        <dbReference type="ChEBI" id="CHEBI:57394"/>
        <dbReference type="ChEBI" id="CHEBI:65073"/>
    </reaction>
    <physiologicalReaction direction="left-to-right" evidence="15">
        <dbReference type="Rhea" id="RHEA:33684"/>
    </physiologicalReaction>
</comment>
<comment type="similarity">
    <text evidence="4">Belongs to the class-II pyridoxal-phosphate-dependent aminotransferase family.</text>
</comment>
<evidence type="ECO:0000256" key="13">
    <source>
        <dbReference type="ARBA" id="ARBA00042649"/>
    </source>
</evidence>
<evidence type="ECO:0000256" key="9">
    <source>
        <dbReference type="ARBA" id="ARBA00023098"/>
    </source>
</evidence>
<evidence type="ECO:0000313" key="22">
    <source>
        <dbReference type="Proteomes" id="UP000694558"/>
    </source>
</evidence>
<keyword evidence="9" id="KW-0443">Lipid metabolism</keyword>
<evidence type="ECO:0000256" key="16">
    <source>
        <dbReference type="ARBA" id="ARBA00047854"/>
    </source>
</evidence>
<dbReference type="Proteomes" id="UP000694558">
    <property type="component" value="Chromosome 4"/>
</dbReference>
<evidence type="ECO:0000256" key="1">
    <source>
        <dbReference type="ARBA" id="ARBA00001933"/>
    </source>
</evidence>
<keyword evidence="6" id="KW-0808">Transferase</keyword>
<keyword evidence="8" id="KW-0746">Sphingolipid metabolism</keyword>
<dbReference type="InterPro" id="IPR050087">
    <property type="entry name" value="AON_synthase_class-II"/>
</dbReference>
<dbReference type="SUPFAM" id="SSF53383">
    <property type="entry name" value="PLP-dependent transferases"/>
    <property type="match status" value="1"/>
</dbReference>
<dbReference type="GeneTree" id="ENSGT00550000074872"/>
<dbReference type="FunFam" id="3.40.640.10:FF:000049">
    <property type="entry name" value="serine palmitoyltransferase 1 isoform X1"/>
    <property type="match status" value="1"/>
</dbReference>
<organism evidence="21 22">
    <name type="scientific">Scophthalmus maximus</name>
    <name type="common">Turbot</name>
    <name type="synonym">Psetta maxima</name>
    <dbReference type="NCBI Taxonomy" id="52904"/>
    <lineage>
        <taxon>Eukaryota</taxon>
        <taxon>Metazoa</taxon>
        <taxon>Chordata</taxon>
        <taxon>Craniata</taxon>
        <taxon>Vertebrata</taxon>
        <taxon>Euteleostomi</taxon>
        <taxon>Actinopterygii</taxon>
        <taxon>Neopterygii</taxon>
        <taxon>Teleostei</taxon>
        <taxon>Neoteleostei</taxon>
        <taxon>Acanthomorphata</taxon>
        <taxon>Carangaria</taxon>
        <taxon>Pleuronectiformes</taxon>
        <taxon>Pleuronectoidei</taxon>
        <taxon>Scophthalmidae</taxon>
        <taxon>Scophthalmus</taxon>
    </lineage>
</organism>
<dbReference type="AlphaFoldDB" id="A0A8D3BVM3"/>
<dbReference type="EC" id="2.3.1.50" evidence="5"/>
<dbReference type="GO" id="GO:0046512">
    <property type="term" value="P:sphingosine biosynthetic process"/>
    <property type="evidence" value="ECO:0007669"/>
    <property type="project" value="TreeGrafter"/>
</dbReference>
<comment type="catalytic activity">
    <reaction evidence="17">
        <text>dodecanoyl-CoA + L-serine + H(+) = 3-oxotetradecasphinganine + CO2 + CoA</text>
        <dbReference type="Rhea" id="RHEA:35679"/>
        <dbReference type="ChEBI" id="CHEBI:15378"/>
        <dbReference type="ChEBI" id="CHEBI:16526"/>
        <dbReference type="ChEBI" id="CHEBI:33384"/>
        <dbReference type="ChEBI" id="CHEBI:57287"/>
        <dbReference type="ChEBI" id="CHEBI:57375"/>
        <dbReference type="ChEBI" id="CHEBI:71008"/>
    </reaction>
    <physiologicalReaction direction="left-to-right" evidence="17">
        <dbReference type="Rhea" id="RHEA:35680"/>
    </physiologicalReaction>
</comment>
<evidence type="ECO:0000256" key="2">
    <source>
        <dbReference type="ARBA" id="ARBA00004760"/>
    </source>
</evidence>